<reference evidence="5 6" key="1">
    <citation type="submission" date="2018-03" db="EMBL/GenBank/DDBJ databases">
        <title>Genomic Encyclopedia of Archaeal and Bacterial Type Strains, Phase II (KMG-II): from individual species to whole genera.</title>
        <authorList>
            <person name="Goeker M."/>
        </authorList>
    </citation>
    <scope>NUCLEOTIDE SEQUENCE [LARGE SCALE GENOMIC DNA]</scope>
    <source>
        <strain evidence="5 6">DSM 24859</strain>
    </source>
</reference>
<dbReference type="PROSITE" id="PS50022">
    <property type="entry name" value="FA58C_3"/>
    <property type="match status" value="1"/>
</dbReference>
<protein>
    <submittedName>
        <fullName evidence="5">Putative secreted protein (Por secretion system target)</fullName>
    </submittedName>
</protein>
<dbReference type="OrthoDB" id="602542at2"/>
<dbReference type="Pfam" id="PF00754">
    <property type="entry name" value="F5_F8_type_C"/>
    <property type="match status" value="1"/>
</dbReference>
<dbReference type="GO" id="GO:0004553">
    <property type="term" value="F:hydrolase activity, hydrolyzing O-glycosyl compounds"/>
    <property type="evidence" value="ECO:0007669"/>
    <property type="project" value="UniProtKB-ARBA"/>
</dbReference>
<dbReference type="InterPro" id="IPR015943">
    <property type="entry name" value="WD40/YVTN_repeat-like_dom_sf"/>
</dbReference>
<keyword evidence="2" id="KW-0732">Signal</keyword>
<dbReference type="Pfam" id="PF13385">
    <property type="entry name" value="Laminin_G_3"/>
    <property type="match status" value="1"/>
</dbReference>
<dbReference type="InterPro" id="IPR026444">
    <property type="entry name" value="Secre_tail"/>
</dbReference>
<proteinExistence type="predicted"/>
<dbReference type="CDD" id="cd00146">
    <property type="entry name" value="PKD"/>
    <property type="match status" value="1"/>
</dbReference>
<dbReference type="Pfam" id="PF18911">
    <property type="entry name" value="PKD_4"/>
    <property type="match status" value="1"/>
</dbReference>
<dbReference type="InterPro" id="IPR008979">
    <property type="entry name" value="Galactose-bd-like_sf"/>
</dbReference>
<organism evidence="5 6">
    <name type="scientific">Chitinophaga niastensis</name>
    <dbReference type="NCBI Taxonomy" id="536980"/>
    <lineage>
        <taxon>Bacteria</taxon>
        <taxon>Pseudomonadati</taxon>
        <taxon>Bacteroidota</taxon>
        <taxon>Chitinophagia</taxon>
        <taxon>Chitinophagales</taxon>
        <taxon>Chitinophagaceae</taxon>
        <taxon>Chitinophaga</taxon>
    </lineage>
</organism>
<sequence length="1522" mass="165037">MKKSYTLLIGLLLLFNNISLAQQINRKEEEEEAYEKEEKLNERNEYVHAHSTWFKEMLKPHPNLQKAEKAFHTYFSHHADEDSKLKDRFQTWIQTAGLYKDKNGFGIPYPFSKRKTYANTTFAGMPAAGGSFGTWKMIGPANMARTQCNNSNLVTGGFCDRVYVNPYNTQNLFAGFSYGGLWVSKDQGGSWQLTDGSFPNGTNTYANRDYYYGEIAANNLNSDLVYAATEAGLLKSSNGGINWTLLPQLNRNSSATERPYFIALATNDSSIVLSTFGKKVYRSTNGGTTWTMVFDNSSGGGSHTSTSQYTFNTPFGLNDRTFNFFGLEANYNNSNEFYLGVWNAANQACIYKSTNKGVSFSLLLNLNTALSTSWNQSTMLCLKTIPSSAAEFSVFEQFASNKPRYRYSSTGTLLSTDTINAYVEAFDIDWNNKNIMYQGQYSPNYIQKSINSGTTFAQPDTTSCKYLHPDIRGISAVGNIVLIGNDGGLGISKDGGKSIAGTGFEINSMDMWGFSSSVKSDICLTGLDHNQTFVRSYAAPGGWKNIKGADAGVCTINPYNDHWLYYDWAYGVNKGYLNNDGTVTESAVAADVDLGSLQFHSNLAFNIFGIKKSNNNIVVQSSDNMTSASTFKDFAEKVNAIRIAGRDPKTMYVLLSNNKIKKTNDSGTTWVDVTPSPAASNSQTNITAIDIGKMPGELWAAYGNAQNTAKVLHSTDGGSTWTNITTSNLPAAAVSSIAYQRGTNGGVYIIIITSGGTTVWYRNNSMSQWQQVGNTLPMIGYVTNRLFTVPPKNKIRFGSSRGAWESDLYEPSSVEAGIAVEKTTTSCRQDSIHFLSNAAYGLGTPTFKWSFPGGNPATSTLENPSISYATPGSYAVSLTITDSLGNKDSATISNFIQVQPSQCGIDTFAGKATDLSANDNYYNITPINTLNTSNVMTMTMWIKPNNIQTDYTGIFINNALRTGVFVKNGTNELGYMWNDNYWSTNTGLQLPVGQWSHVAWVIKPDSCLFYLNGKQVGIGSINDSLSLHTTNWQLGTDRFETGAGSRNFDGQMDEVCIYNRALTQGEIRDGLHLTRSGNEQGLVAYYQFNESSPVVAYNKVGSSNATAVGTVAQVVSTGPFSSGVSQRMTVNAPGTYNFSNTGVALNFGAGTLPNGEIVVSRLFSLPNGVADSSGKPSPNYWIVRSWGTNDSISTLNNIIFSNIAISTADAANPSLLNLYKRGANAFGNTWGTTLCPATAAVAGTNGTVTYGSNCNIHNFGQFIIYTKGTSFTVCNGGAIPPKSTWITTASSEETIGEGANNGRAIFATDGDTTTYWHTQWYNQTVPHPHDLIINLGTCSTIGNLSYLPRQDGGTNGTITGYEIYISTDSLSWAKVANGTWPSTGITARTVSFTPTNGRYVKLHSLSAVNNGAWSSAAEINLGSGTGGAALLNNKLLSQTGKVLIYPNPVSNTATVQYHAAQNGNAILHVTDVTGKILMRKTLMVSAGINSVSLSMDQLPGGSYILTITHHGEVYSQKFVVNR</sequence>
<dbReference type="InterPro" id="IPR022409">
    <property type="entry name" value="PKD/Chitinase_dom"/>
</dbReference>
<dbReference type="Pfam" id="PF18962">
    <property type="entry name" value="Por_Secre_tail"/>
    <property type="match status" value="1"/>
</dbReference>
<dbReference type="InterPro" id="IPR013783">
    <property type="entry name" value="Ig-like_fold"/>
</dbReference>
<dbReference type="Gene3D" id="2.130.10.10">
    <property type="entry name" value="YVTN repeat-like/Quinoprotein amine dehydrogenase"/>
    <property type="match status" value="3"/>
</dbReference>
<dbReference type="Proteomes" id="UP000240971">
    <property type="component" value="Unassembled WGS sequence"/>
</dbReference>
<dbReference type="SMART" id="SM00089">
    <property type="entry name" value="PKD"/>
    <property type="match status" value="1"/>
</dbReference>
<evidence type="ECO:0000313" key="6">
    <source>
        <dbReference type="Proteomes" id="UP000240971"/>
    </source>
</evidence>
<feature type="domain" description="F5/8 type C" evidence="3">
    <location>
        <begin position="1266"/>
        <end position="1424"/>
    </location>
</feature>
<dbReference type="SUPFAM" id="SSF49299">
    <property type="entry name" value="PKD domain"/>
    <property type="match status" value="1"/>
</dbReference>
<comment type="caution">
    <text evidence="5">The sequence shown here is derived from an EMBL/GenBank/DDBJ whole genome shotgun (WGS) entry which is preliminary data.</text>
</comment>
<feature type="signal peptide" evidence="2">
    <location>
        <begin position="1"/>
        <end position="21"/>
    </location>
</feature>
<evidence type="ECO:0000259" key="3">
    <source>
        <dbReference type="PROSITE" id="PS50022"/>
    </source>
</evidence>
<accession>A0A2P8H902</accession>
<evidence type="ECO:0000313" key="5">
    <source>
        <dbReference type="EMBL" id="PSL42698.1"/>
    </source>
</evidence>
<keyword evidence="1" id="KW-0175">Coiled coil</keyword>
<feature type="chain" id="PRO_5015105903" evidence="2">
    <location>
        <begin position="22"/>
        <end position="1522"/>
    </location>
</feature>
<evidence type="ECO:0000256" key="1">
    <source>
        <dbReference type="SAM" id="Coils"/>
    </source>
</evidence>
<dbReference type="PROSITE" id="PS50093">
    <property type="entry name" value="PKD"/>
    <property type="match status" value="1"/>
</dbReference>
<dbReference type="InterPro" id="IPR013320">
    <property type="entry name" value="ConA-like_dom_sf"/>
</dbReference>
<dbReference type="InterPro" id="IPR035986">
    <property type="entry name" value="PKD_dom_sf"/>
</dbReference>
<dbReference type="Gene3D" id="2.60.120.260">
    <property type="entry name" value="Galactose-binding domain-like"/>
    <property type="match status" value="1"/>
</dbReference>
<dbReference type="SUPFAM" id="SSF49785">
    <property type="entry name" value="Galactose-binding domain-like"/>
    <property type="match status" value="1"/>
</dbReference>
<dbReference type="Gene3D" id="2.60.120.200">
    <property type="match status" value="1"/>
</dbReference>
<dbReference type="RefSeq" id="WP_106531432.1">
    <property type="nucleotide sequence ID" value="NZ_PYAW01000011.1"/>
</dbReference>
<keyword evidence="6" id="KW-1185">Reference proteome</keyword>
<dbReference type="SUPFAM" id="SSF49899">
    <property type="entry name" value="Concanavalin A-like lectins/glucanases"/>
    <property type="match status" value="1"/>
</dbReference>
<dbReference type="EMBL" id="PYAW01000011">
    <property type="protein sequence ID" value="PSL42698.1"/>
    <property type="molecule type" value="Genomic_DNA"/>
</dbReference>
<name>A0A2P8H902_CHINA</name>
<dbReference type="Gene3D" id="2.60.40.10">
    <property type="entry name" value="Immunoglobulins"/>
    <property type="match status" value="1"/>
</dbReference>
<feature type="coiled-coil region" evidence="1">
    <location>
        <begin position="17"/>
        <end position="44"/>
    </location>
</feature>
<dbReference type="GO" id="GO:0005975">
    <property type="term" value="P:carbohydrate metabolic process"/>
    <property type="evidence" value="ECO:0007669"/>
    <property type="project" value="UniProtKB-ARBA"/>
</dbReference>
<dbReference type="SUPFAM" id="SSF110296">
    <property type="entry name" value="Oligoxyloglucan reducing end-specific cellobiohydrolase"/>
    <property type="match status" value="2"/>
</dbReference>
<evidence type="ECO:0000259" key="4">
    <source>
        <dbReference type="PROSITE" id="PS50093"/>
    </source>
</evidence>
<gene>
    <name evidence="5" type="ORF">CLV51_11184</name>
</gene>
<dbReference type="NCBIfam" id="TIGR04183">
    <property type="entry name" value="Por_Secre_tail"/>
    <property type="match status" value="1"/>
</dbReference>
<dbReference type="InterPro" id="IPR000601">
    <property type="entry name" value="PKD_dom"/>
</dbReference>
<dbReference type="InterPro" id="IPR000421">
    <property type="entry name" value="FA58C"/>
</dbReference>
<feature type="domain" description="PKD" evidence="4">
    <location>
        <begin position="846"/>
        <end position="898"/>
    </location>
</feature>
<evidence type="ECO:0000256" key="2">
    <source>
        <dbReference type="SAM" id="SignalP"/>
    </source>
</evidence>